<dbReference type="AlphaFoldDB" id="R7ZB68"/>
<feature type="domain" description="Activator of Hsp90 ATPase homologue 1/2-like C-terminal" evidence="2">
    <location>
        <begin position="22"/>
        <end position="133"/>
    </location>
</feature>
<evidence type="ECO:0000256" key="1">
    <source>
        <dbReference type="ARBA" id="ARBA00006817"/>
    </source>
</evidence>
<dbReference type="SUPFAM" id="SSF55961">
    <property type="entry name" value="Bet v1-like"/>
    <property type="match status" value="1"/>
</dbReference>
<accession>R7ZB68</accession>
<organism evidence="3 4">
    <name type="scientific">Lysinibacillus sphaericus OT4b.31</name>
    <dbReference type="NCBI Taxonomy" id="1285586"/>
    <lineage>
        <taxon>Bacteria</taxon>
        <taxon>Bacillati</taxon>
        <taxon>Bacillota</taxon>
        <taxon>Bacilli</taxon>
        <taxon>Bacillales</taxon>
        <taxon>Bacillaceae</taxon>
        <taxon>Lysinibacillus</taxon>
    </lineage>
</organism>
<dbReference type="Pfam" id="PF08327">
    <property type="entry name" value="AHSA1"/>
    <property type="match status" value="1"/>
</dbReference>
<dbReference type="eggNOG" id="COG3832">
    <property type="taxonomic scope" value="Bacteria"/>
</dbReference>
<protein>
    <recommendedName>
        <fullName evidence="2">Activator of Hsp90 ATPase homologue 1/2-like C-terminal domain-containing protein</fullName>
    </recommendedName>
</protein>
<dbReference type="PATRIC" id="fig|1285586.5.peg.3693"/>
<dbReference type="CDD" id="cd08899">
    <property type="entry name" value="SRPBCC_CalC_Aha1-like_6"/>
    <property type="match status" value="1"/>
</dbReference>
<dbReference type="HOGENOM" id="CLU_108923_3_1_9"/>
<dbReference type="RefSeq" id="WP_010860459.1">
    <property type="nucleotide sequence ID" value="NZ_KB933398.1"/>
</dbReference>
<comment type="similarity">
    <text evidence="1">Belongs to the AHA1 family.</text>
</comment>
<dbReference type="OrthoDB" id="9803476at2"/>
<dbReference type="Gene3D" id="3.30.530.20">
    <property type="match status" value="1"/>
</dbReference>
<evidence type="ECO:0000313" key="3">
    <source>
        <dbReference type="EMBL" id="EON71241.1"/>
    </source>
</evidence>
<comment type="caution">
    <text evidence="3">The sequence shown here is derived from an EMBL/GenBank/DDBJ whole genome shotgun (WGS) entry which is preliminary data.</text>
</comment>
<evidence type="ECO:0000259" key="2">
    <source>
        <dbReference type="Pfam" id="PF08327"/>
    </source>
</evidence>
<sequence length="163" mass="18840">MLATIQKQPNNYIAQFTRPLSHSVDAVWAVLTENGKLQKWMGNLEMIDLQENGKMRFNMNDGTDAFEEITITDYAKQQILEFEWGKDSVRFELSTTSDGSLLVLQETISELTDHTPKDLAGWHICLELLCDLLNGIIHDEFPMEQWRKWFAAYEQLVADVENN</sequence>
<evidence type="ECO:0000313" key="4">
    <source>
        <dbReference type="Proteomes" id="UP000013911"/>
    </source>
</evidence>
<proteinExistence type="inferred from homology"/>
<dbReference type="InterPro" id="IPR013538">
    <property type="entry name" value="ASHA1/2-like_C"/>
</dbReference>
<reference evidence="3 4" key="1">
    <citation type="submission" date="2013-04" db="EMBL/GenBank/DDBJ databases">
        <title>Draft genome of the heavy metal tolerant bacterium Lysinibacillus sphaericus strain OT4b.31.</title>
        <authorList>
            <person name="Pena-Montenegro T.D."/>
            <person name="Dussan J."/>
        </authorList>
    </citation>
    <scope>NUCLEOTIDE SEQUENCE [LARGE SCALE GENOMIC DNA]</scope>
    <source>
        <strain evidence="3 4">OT4b.31</strain>
    </source>
</reference>
<dbReference type="EMBL" id="AQPX01000024">
    <property type="protein sequence ID" value="EON71241.1"/>
    <property type="molecule type" value="Genomic_DNA"/>
</dbReference>
<gene>
    <name evidence="3" type="ORF">H131_17676</name>
</gene>
<dbReference type="Proteomes" id="UP000013911">
    <property type="component" value="Unassembled WGS sequence"/>
</dbReference>
<dbReference type="InterPro" id="IPR023393">
    <property type="entry name" value="START-like_dom_sf"/>
</dbReference>
<name>R7ZB68_LYSSH</name>